<keyword evidence="4" id="KW-0808">Transferase</keyword>
<dbReference type="Gene3D" id="6.10.340.10">
    <property type="match status" value="1"/>
</dbReference>
<dbReference type="AlphaFoldDB" id="A0A3B1BXV3"/>
<accession>A0A3B1BXV3</accession>
<dbReference type="Gene3D" id="3.30.565.10">
    <property type="entry name" value="Histidine kinase-like ATPase, C-terminal domain"/>
    <property type="match status" value="1"/>
</dbReference>
<dbReference type="PROSITE" id="PS50112">
    <property type="entry name" value="PAS"/>
    <property type="match status" value="4"/>
</dbReference>
<protein>
    <recommendedName>
        <fullName evidence="2">histidine kinase</fullName>
        <ecNumber evidence="2">2.7.13.3</ecNumber>
    </recommendedName>
</protein>
<dbReference type="GO" id="GO:0016020">
    <property type="term" value="C:membrane"/>
    <property type="evidence" value="ECO:0007669"/>
    <property type="project" value="InterPro"/>
</dbReference>
<dbReference type="PROSITE" id="PS50109">
    <property type="entry name" value="HIS_KIN"/>
    <property type="match status" value="1"/>
</dbReference>
<feature type="domain" description="PAC" evidence="12">
    <location>
        <begin position="320"/>
        <end position="370"/>
    </location>
</feature>
<sequence length="1003" mass="111867">MSFRAKTILGIAAIEIILLALLILGGLNYLLSSSENALIKRANDTASFFATVTKDAVLSTDLVSLESFVKEILKNERVVYARIIADGILLAEGGQQSSLTRPYKKDVSLADVEDDVFDVSAKIKKDGATVGRVELGLSISEMTKVMDDAKNFFSIIAVIGIIMTALFSFILGSLLTRQLKALNDASEKLGAGNLGYQVKVKGNDEIAHAAVAFNKMSSRLKSLNSELTESMAEIEMERDLISKTEKLLGEITSHASDAIVMVDVDGKISFWNSAAMEIFGYTSHEIIGKNFSGIITERILEKNEREYSVLKEAGQQQDSETVEMGGIRKNGEKFPIEISISPAKQENGWSAITIIRDISKRKSADEAFRKAHFEIELLLSSISFAIISVDKDNVVTRWNEAAERIFRLAEEEIVGRSLFECNVNWDWSKINECITRCHDSGRDSYINEIRYVGPVITDGLLELSKESFLDISISPIITEFDEWDGFIILARDVTEKKKDHEQLRIASTVYNNVLEGIIVTDAKGIIQSVNPSFTTITGYTEKDVIGQNPRILKSGLHDKAFYKEMWESLHSKGKWEGEFWNKRKDGSIHPEWRSMASIKDTNGEIAQYISAFHDITDIKKAEENIRLLQERTSAILKTIGEGIVVVDMDLRIHYANQELVNIFGYSIEDLVGEHTSALLPEKERGLLTSGMGRYLEGKPQKMFGHRFETKGLRKDGSVFPLEVRIEETKINEQSLFLTAALRDITDKKRTDDELRRQGELLAQSEKLAAIGELASGVAHEINQPLNHINITNQLLTKILSKEKVDKNACLEELNVIRENVERAVGIIRNIREFSRRESRDNSRFDVNEAIGNAVKMFESKLETHNISLQANTPERTVFALGSKGRLSQVIVNLISNARDALNSLNNGRKRSIAIDVKEKDSNVVILINDNGPGIPKKIIKDIFNPFFTTKAPGKGTGLGLSISYKIIQGFGGSLEVESKKGVGTTIRIKLLKASEKKDENEVY</sequence>
<dbReference type="SUPFAM" id="SSF55785">
    <property type="entry name" value="PYP-like sensor domain (PAS domain)"/>
    <property type="match status" value="4"/>
</dbReference>
<dbReference type="SMART" id="SM00387">
    <property type="entry name" value="HATPase_c"/>
    <property type="match status" value="1"/>
</dbReference>
<comment type="catalytic activity">
    <reaction evidence="1">
        <text>ATP + protein L-histidine = ADP + protein N-phospho-L-histidine.</text>
        <dbReference type="EC" id="2.7.13.3"/>
    </reaction>
</comment>
<dbReference type="NCBIfam" id="TIGR00229">
    <property type="entry name" value="sensory_box"/>
    <property type="match status" value="4"/>
</dbReference>
<dbReference type="GO" id="GO:0006355">
    <property type="term" value="P:regulation of DNA-templated transcription"/>
    <property type="evidence" value="ECO:0007669"/>
    <property type="project" value="InterPro"/>
</dbReference>
<dbReference type="Pfam" id="PF00989">
    <property type="entry name" value="PAS"/>
    <property type="match status" value="2"/>
</dbReference>
<keyword evidence="3" id="KW-0597">Phosphoprotein</keyword>
<evidence type="ECO:0000256" key="7">
    <source>
        <dbReference type="ARBA" id="ARBA00022840"/>
    </source>
</evidence>
<dbReference type="InterPro" id="IPR001610">
    <property type="entry name" value="PAC"/>
</dbReference>
<evidence type="ECO:0000259" key="10">
    <source>
        <dbReference type="PROSITE" id="PS50109"/>
    </source>
</evidence>
<dbReference type="PROSITE" id="PS50113">
    <property type="entry name" value="PAC"/>
    <property type="match status" value="3"/>
</dbReference>
<evidence type="ECO:0000256" key="9">
    <source>
        <dbReference type="SAM" id="Phobius"/>
    </source>
</evidence>
<evidence type="ECO:0000256" key="3">
    <source>
        <dbReference type="ARBA" id="ARBA00022553"/>
    </source>
</evidence>
<feature type="domain" description="PAC" evidence="12">
    <location>
        <begin position="575"/>
        <end position="627"/>
    </location>
</feature>
<feature type="domain" description="PAS" evidence="11">
    <location>
        <begin position="628"/>
        <end position="698"/>
    </location>
</feature>
<dbReference type="SMART" id="SM00091">
    <property type="entry name" value="PAS"/>
    <property type="match status" value="4"/>
</dbReference>
<feature type="domain" description="Histidine kinase" evidence="10">
    <location>
        <begin position="776"/>
        <end position="994"/>
    </location>
</feature>
<feature type="transmembrane region" description="Helical" evidence="9">
    <location>
        <begin position="6"/>
        <end position="31"/>
    </location>
</feature>
<dbReference type="PRINTS" id="PR00344">
    <property type="entry name" value="BCTRLSENSOR"/>
</dbReference>
<dbReference type="Pfam" id="PF00672">
    <property type="entry name" value="HAMP"/>
    <property type="match status" value="1"/>
</dbReference>
<evidence type="ECO:0000313" key="14">
    <source>
        <dbReference type="EMBL" id="VAX23156.1"/>
    </source>
</evidence>
<feature type="transmembrane region" description="Helical" evidence="9">
    <location>
        <begin position="152"/>
        <end position="175"/>
    </location>
</feature>
<dbReference type="Gene3D" id="1.10.287.130">
    <property type="match status" value="1"/>
</dbReference>
<reference evidence="14" key="1">
    <citation type="submission" date="2018-06" db="EMBL/GenBank/DDBJ databases">
        <authorList>
            <person name="Zhirakovskaya E."/>
        </authorList>
    </citation>
    <scope>NUCLEOTIDE SEQUENCE</scope>
</reference>
<dbReference type="Pfam" id="PF13426">
    <property type="entry name" value="PAS_9"/>
    <property type="match status" value="2"/>
</dbReference>
<evidence type="ECO:0000256" key="6">
    <source>
        <dbReference type="ARBA" id="ARBA00022777"/>
    </source>
</evidence>
<keyword evidence="9" id="KW-0472">Membrane</keyword>
<keyword evidence="9" id="KW-1133">Transmembrane helix</keyword>
<evidence type="ECO:0000256" key="2">
    <source>
        <dbReference type="ARBA" id="ARBA00012438"/>
    </source>
</evidence>
<name>A0A3B1BXV3_9ZZZZ</name>
<evidence type="ECO:0000256" key="5">
    <source>
        <dbReference type="ARBA" id="ARBA00022741"/>
    </source>
</evidence>
<dbReference type="PANTHER" id="PTHR43065:SF10">
    <property type="entry name" value="PEROXIDE STRESS-ACTIVATED HISTIDINE KINASE MAK3"/>
    <property type="match status" value="1"/>
</dbReference>
<feature type="domain" description="PAS" evidence="11">
    <location>
        <begin position="371"/>
        <end position="419"/>
    </location>
</feature>
<dbReference type="GO" id="GO:0005524">
    <property type="term" value="F:ATP binding"/>
    <property type="evidence" value="ECO:0007669"/>
    <property type="project" value="UniProtKB-KW"/>
</dbReference>
<dbReference type="SUPFAM" id="SSF47384">
    <property type="entry name" value="Homodimeric domain of signal transducing histidine kinase"/>
    <property type="match status" value="1"/>
</dbReference>
<feature type="domain" description="PAC" evidence="12">
    <location>
        <begin position="705"/>
        <end position="756"/>
    </location>
</feature>
<dbReference type="PANTHER" id="PTHR43065">
    <property type="entry name" value="SENSOR HISTIDINE KINASE"/>
    <property type="match status" value="1"/>
</dbReference>
<keyword evidence="5" id="KW-0547">Nucleotide-binding</keyword>
<dbReference type="InterPro" id="IPR036890">
    <property type="entry name" value="HATPase_C_sf"/>
</dbReference>
<dbReference type="InterPro" id="IPR003660">
    <property type="entry name" value="HAMP_dom"/>
</dbReference>
<evidence type="ECO:0000259" key="13">
    <source>
        <dbReference type="PROSITE" id="PS50885"/>
    </source>
</evidence>
<keyword evidence="8" id="KW-0902">Two-component regulatory system</keyword>
<dbReference type="GO" id="GO:0000155">
    <property type="term" value="F:phosphorelay sensor kinase activity"/>
    <property type="evidence" value="ECO:0007669"/>
    <property type="project" value="InterPro"/>
</dbReference>
<keyword evidence="6" id="KW-0418">Kinase</keyword>
<dbReference type="Pfam" id="PF00512">
    <property type="entry name" value="HisKA"/>
    <property type="match status" value="1"/>
</dbReference>
<dbReference type="CDD" id="cd00130">
    <property type="entry name" value="PAS"/>
    <property type="match status" value="4"/>
</dbReference>
<dbReference type="SMART" id="SM00086">
    <property type="entry name" value="PAC"/>
    <property type="match status" value="3"/>
</dbReference>
<dbReference type="SUPFAM" id="SSF158472">
    <property type="entry name" value="HAMP domain-like"/>
    <property type="match status" value="1"/>
</dbReference>
<dbReference type="SUPFAM" id="SSF55874">
    <property type="entry name" value="ATPase domain of HSP90 chaperone/DNA topoisomerase II/histidine kinase"/>
    <property type="match status" value="1"/>
</dbReference>
<dbReference type="InterPro" id="IPR004358">
    <property type="entry name" value="Sig_transdc_His_kin-like_C"/>
</dbReference>
<proteinExistence type="predicted"/>
<feature type="domain" description="HAMP" evidence="13">
    <location>
        <begin position="173"/>
        <end position="225"/>
    </location>
</feature>
<evidence type="ECO:0000256" key="8">
    <source>
        <dbReference type="ARBA" id="ARBA00023012"/>
    </source>
</evidence>
<evidence type="ECO:0000256" key="4">
    <source>
        <dbReference type="ARBA" id="ARBA00022679"/>
    </source>
</evidence>
<dbReference type="PROSITE" id="PS50885">
    <property type="entry name" value="HAMP"/>
    <property type="match status" value="1"/>
</dbReference>
<dbReference type="SMART" id="SM00388">
    <property type="entry name" value="HisKA"/>
    <property type="match status" value="1"/>
</dbReference>
<dbReference type="EC" id="2.7.13.3" evidence="2"/>
<dbReference type="InterPro" id="IPR003594">
    <property type="entry name" value="HATPase_dom"/>
</dbReference>
<dbReference type="InterPro" id="IPR035965">
    <property type="entry name" value="PAS-like_dom_sf"/>
</dbReference>
<dbReference type="EMBL" id="UOGA01000239">
    <property type="protein sequence ID" value="VAX23156.1"/>
    <property type="molecule type" value="Genomic_DNA"/>
</dbReference>
<dbReference type="InterPro" id="IPR000700">
    <property type="entry name" value="PAS-assoc_C"/>
</dbReference>
<evidence type="ECO:0000256" key="1">
    <source>
        <dbReference type="ARBA" id="ARBA00000085"/>
    </source>
</evidence>
<keyword evidence="7" id="KW-0067">ATP-binding</keyword>
<dbReference type="InterPro" id="IPR000014">
    <property type="entry name" value="PAS"/>
</dbReference>
<dbReference type="Pfam" id="PF02518">
    <property type="entry name" value="HATPase_c"/>
    <property type="match status" value="1"/>
</dbReference>
<keyword evidence="9" id="KW-0812">Transmembrane</keyword>
<dbReference type="InterPro" id="IPR013767">
    <property type="entry name" value="PAS_fold"/>
</dbReference>
<feature type="domain" description="PAS" evidence="11">
    <location>
        <begin position="502"/>
        <end position="548"/>
    </location>
</feature>
<evidence type="ECO:0000259" key="11">
    <source>
        <dbReference type="PROSITE" id="PS50112"/>
    </source>
</evidence>
<dbReference type="InterPro" id="IPR036097">
    <property type="entry name" value="HisK_dim/P_sf"/>
</dbReference>
<dbReference type="SMART" id="SM00304">
    <property type="entry name" value="HAMP"/>
    <property type="match status" value="1"/>
</dbReference>
<dbReference type="CDD" id="cd06225">
    <property type="entry name" value="HAMP"/>
    <property type="match status" value="1"/>
</dbReference>
<dbReference type="CDD" id="cd00082">
    <property type="entry name" value="HisKA"/>
    <property type="match status" value="1"/>
</dbReference>
<dbReference type="InterPro" id="IPR003661">
    <property type="entry name" value="HisK_dim/P_dom"/>
</dbReference>
<evidence type="ECO:0000259" key="12">
    <source>
        <dbReference type="PROSITE" id="PS50113"/>
    </source>
</evidence>
<gene>
    <name evidence="14" type="ORF">MNBD_NITROSPINAE04-651</name>
</gene>
<feature type="domain" description="PAS" evidence="11">
    <location>
        <begin position="244"/>
        <end position="303"/>
    </location>
</feature>
<dbReference type="InterPro" id="IPR005467">
    <property type="entry name" value="His_kinase_dom"/>
</dbReference>
<dbReference type="Gene3D" id="3.30.450.20">
    <property type="entry name" value="PAS domain"/>
    <property type="match status" value="4"/>
</dbReference>
<organism evidence="14">
    <name type="scientific">hydrothermal vent metagenome</name>
    <dbReference type="NCBI Taxonomy" id="652676"/>
    <lineage>
        <taxon>unclassified sequences</taxon>
        <taxon>metagenomes</taxon>
        <taxon>ecological metagenomes</taxon>
    </lineage>
</organism>